<reference evidence="2" key="1">
    <citation type="journal article" date="2019" name="Int. J. Syst. Evol. Microbiol.">
        <title>The Global Catalogue of Microorganisms (GCM) 10K type strain sequencing project: providing services to taxonomists for standard genome sequencing and annotation.</title>
        <authorList>
            <consortium name="The Broad Institute Genomics Platform"/>
            <consortium name="The Broad Institute Genome Sequencing Center for Infectious Disease"/>
            <person name="Wu L."/>
            <person name="Ma J."/>
        </authorList>
    </citation>
    <scope>NUCLEOTIDE SEQUENCE [LARGE SCALE GENOMIC DNA]</scope>
    <source>
        <strain evidence="2">CGMCC 1.15772</strain>
    </source>
</reference>
<dbReference type="RefSeq" id="WP_380082020.1">
    <property type="nucleotide sequence ID" value="NZ_JBHSWD010000001.1"/>
</dbReference>
<accession>A0ABW1YA45</accession>
<evidence type="ECO:0000313" key="1">
    <source>
        <dbReference type="EMBL" id="MFC6591014.1"/>
    </source>
</evidence>
<protein>
    <submittedName>
        <fullName evidence="1">Uncharacterized protein</fullName>
    </submittedName>
</protein>
<dbReference type="Proteomes" id="UP001596297">
    <property type="component" value="Unassembled WGS sequence"/>
</dbReference>
<dbReference type="EMBL" id="JBHSWD010000001">
    <property type="protein sequence ID" value="MFC6591014.1"/>
    <property type="molecule type" value="Genomic_DNA"/>
</dbReference>
<sequence length="77" mass="8896">MPRRVSIARMNVMDALPTPTFDAQQHGPLLWPELGWPWDARALATARLFDGWEAPGWRRCWACPRGGWRRCWPHTGA</sequence>
<keyword evidence="2" id="KW-1185">Reference proteome</keyword>
<evidence type="ECO:0000313" key="2">
    <source>
        <dbReference type="Proteomes" id="UP001596297"/>
    </source>
</evidence>
<comment type="caution">
    <text evidence="1">The sequence shown here is derived from an EMBL/GenBank/DDBJ whole genome shotgun (WGS) entry which is preliminary data.</text>
</comment>
<organism evidence="1 2">
    <name type="scientific">Deinococcus lacus</name>
    <dbReference type="NCBI Taxonomy" id="392561"/>
    <lineage>
        <taxon>Bacteria</taxon>
        <taxon>Thermotogati</taxon>
        <taxon>Deinococcota</taxon>
        <taxon>Deinococci</taxon>
        <taxon>Deinococcales</taxon>
        <taxon>Deinococcaceae</taxon>
        <taxon>Deinococcus</taxon>
    </lineage>
</organism>
<gene>
    <name evidence="1" type="ORF">ACFP81_02530</name>
</gene>
<proteinExistence type="predicted"/>
<name>A0ABW1YA45_9DEIO</name>